<feature type="compositionally biased region" description="Acidic residues" evidence="1">
    <location>
        <begin position="23"/>
        <end position="39"/>
    </location>
</feature>
<sequence>MEENTLKRKSEHQISRKEKEEEKESDEEYESEEEVESNEEIEKKQVDHPPHPHQEILNMLMIEHVEDIFPRYVAVGNLKEIEETINEVVLPAFLSLLIKNDIENFMEILTEYMTKVETSIVTQSKLLELPVWCTRIKDGLNLKLFINHLNTIPTIKVLDITHSSIDFTCKKCKIVDKIDSTLKDHISKMGKPNSTINQATLESIKFIDGKSVLVMEKSCGCLVSVDRARMMCQGFPLCNCSKLWNEEEKSSGCPGLWENEKERLSKMNTLNQKYSYSIVMKRPCGCIFMIDDFSKHGADAKHKLNNPCNTCTYKESIREWLGVPKLIDKFNTYNNDKIGYNSRVSIPCPQCESEIKVDRLEIDRNQQILCVKCNNKETLEVMESRGYKYVSYNGEKCPIFKFEHIICGTIVDHSIPNINWTNGDNLTYCYQCSSGDREKEFNGNKSILVSTSETQWIYHARCTYGHDGLIYKNRSGNKTHFKCKICGSVALVLNKVGCLDKEFGMDRQNGFYKNLKEDLLQVFDYMKSIPFTIKFKGETHTSYINIFTILSREGIKKIILKDLTKSPKSYNTFQTKENVTPSKFLCDSNHTCLRREICYLCSNSPFFYEVELLKALEHVMKIVHPDGKFKFSLSETVSHEKGVTFRYDICLLLEGWYGLKGKISIEMDEEPHWERKVTKARDEKKNVLSPKNGITLLRLNYKLFTSPYEFQKSIFKLVLAVSNEMKKHLPQTMTTRA</sequence>
<dbReference type="EMBL" id="GL883026">
    <property type="protein sequence ID" value="EGG15123.1"/>
    <property type="molecule type" value="Genomic_DNA"/>
</dbReference>
<feature type="compositionally biased region" description="Basic and acidic residues" evidence="1">
    <location>
        <begin position="40"/>
        <end position="52"/>
    </location>
</feature>
<dbReference type="GeneID" id="14867345"/>
<evidence type="ECO:0000313" key="2">
    <source>
        <dbReference type="EMBL" id="EGG15123.1"/>
    </source>
</evidence>
<dbReference type="RefSeq" id="XP_004351843.1">
    <property type="nucleotide sequence ID" value="XM_004351791.1"/>
</dbReference>
<proteinExistence type="predicted"/>
<feature type="compositionally biased region" description="Basic and acidic residues" evidence="1">
    <location>
        <begin position="1"/>
        <end position="22"/>
    </location>
</feature>
<dbReference type="AlphaFoldDB" id="F4Q8V4"/>
<reference evidence="3" key="1">
    <citation type="journal article" date="2011" name="Genome Res.">
        <title>Phylogeny-wide analysis of social amoeba genomes highlights ancient origins for complex intercellular communication.</title>
        <authorList>
            <person name="Heidel A.J."/>
            <person name="Lawal H.M."/>
            <person name="Felder M."/>
            <person name="Schilde C."/>
            <person name="Helps N.R."/>
            <person name="Tunggal B."/>
            <person name="Rivero F."/>
            <person name="John U."/>
            <person name="Schleicher M."/>
            <person name="Eichinger L."/>
            <person name="Platzer M."/>
            <person name="Noegel A.A."/>
            <person name="Schaap P."/>
            <person name="Gloeckner G."/>
        </authorList>
    </citation>
    <scope>NUCLEOTIDE SEQUENCE [LARGE SCALE GENOMIC DNA]</scope>
    <source>
        <strain evidence="3">SH3</strain>
    </source>
</reference>
<name>F4Q8V4_CACFS</name>
<protein>
    <submittedName>
        <fullName evidence="2">Uncharacterized protein</fullName>
    </submittedName>
</protein>
<evidence type="ECO:0000313" key="3">
    <source>
        <dbReference type="Proteomes" id="UP000007797"/>
    </source>
</evidence>
<keyword evidence="3" id="KW-1185">Reference proteome</keyword>
<evidence type="ECO:0000256" key="1">
    <source>
        <dbReference type="SAM" id="MobiDB-lite"/>
    </source>
</evidence>
<dbReference type="KEGG" id="dfa:DFA_09947"/>
<organism evidence="2 3">
    <name type="scientific">Cavenderia fasciculata</name>
    <name type="common">Slime mold</name>
    <name type="synonym">Dictyostelium fasciculatum</name>
    <dbReference type="NCBI Taxonomy" id="261658"/>
    <lineage>
        <taxon>Eukaryota</taxon>
        <taxon>Amoebozoa</taxon>
        <taxon>Evosea</taxon>
        <taxon>Eumycetozoa</taxon>
        <taxon>Dictyostelia</taxon>
        <taxon>Acytosteliales</taxon>
        <taxon>Cavenderiaceae</taxon>
        <taxon>Cavenderia</taxon>
    </lineage>
</organism>
<accession>F4Q8V4</accession>
<gene>
    <name evidence="2" type="ORF">DFA_09947</name>
</gene>
<feature type="region of interest" description="Disordered" evidence="1">
    <location>
        <begin position="1"/>
        <end position="52"/>
    </location>
</feature>
<dbReference type="Proteomes" id="UP000007797">
    <property type="component" value="Unassembled WGS sequence"/>
</dbReference>